<dbReference type="EMBL" id="JANCLU010000026">
    <property type="protein sequence ID" value="MCP8940722.1"/>
    <property type="molecule type" value="Genomic_DNA"/>
</dbReference>
<name>A0ABT1LGU3_9HYPH</name>
<dbReference type="Proteomes" id="UP001205890">
    <property type="component" value="Unassembled WGS sequence"/>
</dbReference>
<reference evidence="2 3" key="1">
    <citation type="submission" date="2022-07" db="EMBL/GenBank/DDBJ databases">
        <authorList>
            <person name="Li W.-J."/>
            <person name="Deng Q.-Q."/>
        </authorList>
    </citation>
    <scope>NUCLEOTIDE SEQUENCE [LARGE SCALE GENOMIC DNA]</scope>
    <source>
        <strain evidence="2 3">SYSU M60028</strain>
    </source>
</reference>
<sequence length="103" mass="10746">MDNRIRAAVAELKAALAEAGIEGFGIRLFNVDDGEMLRYVMGDLPVFAIPSTAEPPAAFGTSIAEVGVMWVNERAGSKRLGRKGKGGEGEGGKDGAPRSGAKR</sequence>
<keyword evidence="3" id="KW-1185">Reference proteome</keyword>
<organism evidence="2 3">
    <name type="scientific">Alsobacter ponti</name>
    <dbReference type="NCBI Taxonomy" id="2962936"/>
    <lineage>
        <taxon>Bacteria</taxon>
        <taxon>Pseudomonadati</taxon>
        <taxon>Pseudomonadota</taxon>
        <taxon>Alphaproteobacteria</taxon>
        <taxon>Hyphomicrobiales</taxon>
        <taxon>Alsobacteraceae</taxon>
        <taxon>Alsobacter</taxon>
    </lineage>
</organism>
<protein>
    <submittedName>
        <fullName evidence="2">Uncharacterized protein</fullName>
    </submittedName>
</protein>
<feature type="region of interest" description="Disordered" evidence="1">
    <location>
        <begin position="79"/>
        <end position="103"/>
    </location>
</feature>
<gene>
    <name evidence="2" type="ORF">NK718_19525</name>
</gene>
<feature type="compositionally biased region" description="Basic and acidic residues" evidence="1">
    <location>
        <begin position="85"/>
        <end position="96"/>
    </location>
</feature>
<evidence type="ECO:0000313" key="3">
    <source>
        <dbReference type="Proteomes" id="UP001205890"/>
    </source>
</evidence>
<accession>A0ABT1LGU3</accession>
<evidence type="ECO:0000256" key="1">
    <source>
        <dbReference type="SAM" id="MobiDB-lite"/>
    </source>
</evidence>
<dbReference type="RefSeq" id="WP_254745766.1">
    <property type="nucleotide sequence ID" value="NZ_JANCLU010000026.1"/>
</dbReference>
<proteinExistence type="predicted"/>
<evidence type="ECO:0000313" key="2">
    <source>
        <dbReference type="EMBL" id="MCP8940722.1"/>
    </source>
</evidence>
<comment type="caution">
    <text evidence="2">The sequence shown here is derived from an EMBL/GenBank/DDBJ whole genome shotgun (WGS) entry which is preliminary data.</text>
</comment>